<dbReference type="Gene3D" id="3.40.50.720">
    <property type="entry name" value="NAD(P)-binding Rossmann-like Domain"/>
    <property type="match status" value="2"/>
</dbReference>
<protein>
    <submittedName>
        <fullName evidence="4">Phosphoglycerate dehydrogenase</fullName>
    </submittedName>
</protein>
<keyword evidence="2" id="KW-0520">NAD</keyword>
<dbReference type="RefSeq" id="WP_076202223.1">
    <property type="nucleotide sequence ID" value="NZ_CP019236.1"/>
</dbReference>
<dbReference type="AlphaFoldDB" id="A0A1P8K118"/>
<evidence type="ECO:0000259" key="3">
    <source>
        <dbReference type="Pfam" id="PF02826"/>
    </source>
</evidence>
<proteinExistence type="predicted"/>
<dbReference type="GO" id="GO:0030267">
    <property type="term" value="F:glyoxylate reductase (NADPH) activity"/>
    <property type="evidence" value="ECO:0007669"/>
    <property type="project" value="TreeGrafter"/>
</dbReference>
<dbReference type="EMBL" id="CP019236">
    <property type="protein sequence ID" value="APW39685.1"/>
    <property type="molecule type" value="Genomic_DNA"/>
</dbReference>
<dbReference type="PROSITE" id="PS00671">
    <property type="entry name" value="D_2_HYDROXYACID_DH_3"/>
    <property type="match status" value="1"/>
</dbReference>
<sequence>MKTIKIAFHGENAANFRQGFEHLVDARHQIVDLSDALTAPGESDHYATADVIVGIQLNRSLPEPAEVKLFHAPSAGTDAIDTSLLPSGAVLCNCFGHEDAIAEYVMTALLQRHVPLAQADADLRQQRWTFWAGRPSALRSELGAQTLGLLGFGHISQAILARAKAFGMRVTVANRSPVHDARVARQYGLDQLPEFMASADAIVVSLPLTSQTKGIVGAEALAAMRSDAVLLNVGRGPVIDEQALFDVLAQRRIGGAIIDTWYQYPTPTQPECPPSRLDFASLPNLLMTPHMSGWTSGTVRRRQETMADNIRRWLDGQALVNVLHGASK</sequence>
<feature type="domain" description="D-isomer specific 2-hydroxyacid dehydrogenase NAD-binding" evidence="3">
    <location>
        <begin position="108"/>
        <end position="292"/>
    </location>
</feature>
<dbReference type="Pfam" id="PF02826">
    <property type="entry name" value="2-Hacid_dh_C"/>
    <property type="match status" value="1"/>
</dbReference>
<organism evidence="4 5">
    <name type="scientific">Rhodoferax koreensis</name>
    <dbReference type="NCBI Taxonomy" id="1842727"/>
    <lineage>
        <taxon>Bacteria</taxon>
        <taxon>Pseudomonadati</taxon>
        <taxon>Pseudomonadota</taxon>
        <taxon>Betaproteobacteria</taxon>
        <taxon>Burkholderiales</taxon>
        <taxon>Comamonadaceae</taxon>
        <taxon>Rhodoferax</taxon>
    </lineage>
</organism>
<dbReference type="InterPro" id="IPR029753">
    <property type="entry name" value="D-isomer_DH_CS"/>
</dbReference>
<reference evidence="4 5" key="1">
    <citation type="submission" date="2017-01" db="EMBL/GenBank/DDBJ databases">
        <authorList>
            <person name="Mah S.A."/>
            <person name="Swanson W.J."/>
            <person name="Moy G.W."/>
            <person name="Vacquier V.D."/>
        </authorList>
    </citation>
    <scope>NUCLEOTIDE SEQUENCE [LARGE SCALE GENOMIC DNA]</scope>
    <source>
        <strain evidence="4 5">DCY110</strain>
    </source>
</reference>
<dbReference type="InterPro" id="IPR006140">
    <property type="entry name" value="D-isomer_DH_NAD-bd"/>
</dbReference>
<dbReference type="InterPro" id="IPR036291">
    <property type="entry name" value="NAD(P)-bd_dom_sf"/>
</dbReference>
<dbReference type="PANTHER" id="PTHR10996:SF178">
    <property type="entry name" value="2-HYDROXYACID DEHYDROGENASE YGL185C-RELATED"/>
    <property type="match status" value="1"/>
</dbReference>
<accession>A0A1P8K118</accession>
<keyword evidence="5" id="KW-1185">Reference proteome</keyword>
<dbReference type="CDD" id="cd12165">
    <property type="entry name" value="2-Hacid_dh_6"/>
    <property type="match status" value="1"/>
</dbReference>
<evidence type="ECO:0000313" key="4">
    <source>
        <dbReference type="EMBL" id="APW39685.1"/>
    </source>
</evidence>
<dbReference type="GO" id="GO:0016618">
    <property type="term" value="F:hydroxypyruvate reductase [NAD(P)H] activity"/>
    <property type="evidence" value="ECO:0007669"/>
    <property type="project" value="TreeGrafter"/>
</dbReference>
<dbReference type="GO" id="GO:0005829">
    <property type="term" value="C:cytosol"/>
    <property type="evidence" value="ECO:0007669"/>
    <property type="project" value="TreeGrafter"/>
</dbReference>
<evidence type="ECO:0000313" key="5">
    <source>
        <dbReference type="Proteomes" id="UP000186609"/>
    </source>
</evidence>
<dbReference type="SUPFAM" id="SSF51735">
    <property type="entry name" value="NAD(P)-binding Rossmann-fold domains"/>
    <property type="match status" value="1"/>
</dbReference>
<evidence type="ECO:0000256" key="2">
    <source>
        <dbReference type="ARBA" id="ARBA00023027"/>
    </source>
</evidence>
<dbReference type="Proteomes" id="UP000186609">
    <property type="component" value="Chromosome"/>
</dbReference>
<name>A0A1P8K118_9BURK</name>
<dbReference type="GO" id="GO:0051287">
    <property type="term" value="F:NAD binding"/>
    <property type="evidence" value="ECO:0007669"/>
    <property type="project" value="InterPro"/>
</dbReference>
<dbReference type="KEGG" id="rhy:RD110_22820"/>
<dbReference type="PANTHER" id="PTHR10996">
    <property type="entry name" value="2-HYDROXYACID DEHYDROGENASE-RELATED"/>
    <property type="match status" value="1"/>
</dbReference>
<gene>
    <name evidence="4" type="ORF">RD110_22820</name>
</gene>
<dbReference type="STRING" id="1842727.RD110_22820"/>
<evidence type="ECO:0000256" key="1">
    <source>
        <dbReference type="ARBA" id="ARBA00023002"/>
    </source>
</evidence>
<dbReference type="InterPro" id="IPR050223">
    <property type="entry name" value="D-isomer_2-hydroxyacid_DH"/>
</dbReference>
<dbReference type="OrthoDB" id="9805416at2"/>
<keyword evidence="1" id="KW-0560">Oxidoreductase</keyword>